<feature type="compositionally biased region" description="Low complexity" evidence="2">
    <location>
        <begin position="360"/>
        <end position="370"/>
    </location>
</feature>
<feature type="compositionally biased region" description="Gly residues" evidence="2">
    <location>
        <begin position="371"/>
        <end position="403"/>
    </location>
</feature>
<gene>
    <name evidence="4" type="ORF">EJ08DRAFT_693219</name>
</gene>
<feature type="compositionally biased region" description="Gly residues" evidence="2">
    <location>
        <begin position="142"/>
        <end position="153"/>
    </location>
</feature>
<evidence type="ECO:0000313" key="5">
    <source>
        <dbReference type="Proteomes" id="UP000800235"/>
    </source>
</evidence>
<feature type="region of interest" description="Disordered" evidence="2">
    <location>
        <begin position="180"/>
        <end position="200"/>
    </location>
</feature>
<feature type="compositionally biased region" description="Low complexity" evidence="2">
    <location>
        <begin position="261"/>
        <end position="271"/>
    </location>
</feature>
<reference evidence="4" key="1">
    <citation type="journal article" date="2020" name="Stud. Mycol.">
        <title>101 Dothideomycetes genomes: a test case for predicting lifestyles and emergence of pathogens.</title>
        <authorList>
            <person name="Haridas S."/>
            <person name="Albert R."/>
            <person name="Binder M."/>
            <person name="Bloem J."/>
            <person name="Labutti K."/>
            <person name="Salamov A."/>
            <person name="Andreopoulos B."/>
            <person name="Baker S."/>
            <person name="Barry K."/>
            <person name="Bills G."/>
            <person name="Bluhm B."/>
            <person name="Cannon C."/>
            <person name="Castanera R."/>
            <person name="Culley D."/>
            <person name="Daum C."/>
            <person name="Ezra D."/>
            <person name="Gonzalez J."/>
            <person name="Henrissat B."/>
            <person name="Kuo A."/>
            <person name="Liang C."/>
            <person name="Lipzen A."/>
            <person name="Lutzoni F."/>
            <person name="Magnuson J."/>
            <person name="Mondo S."/>
            <person name="Nolan M."/>
            <person name="Ohm R."/>
            <person name="Pangilinan J."/>
            <person name="Park H.-J."/>
            <person name="Ramirez L."/>
            <person name="Alfaro M."/>
            <person name="Sun H."/>
            <person name="Tritt A."/>
            <person name="Yoshinaga Y."/>
            <person name="Zwiers L.-H."/>
            <person name="Turgeon B."/>
            <person name="Goodwin S."/>
            <person name="Spatafora J."/>
            <person name="Crous P."/>
            <person name="Grigoriev I."/>
        </authorList>
    </citation>
    <scope>NUCLEOTIDE SEQUENCE</scope>
    <source>
        <strain evidence="4">CBS 130266</strain>
    </source>
</reference>
<feature type="compositionally biased region" description="Low complexity" evidence="2">
    <location>
        <begin position="299"/>
        <end position="332"/>
    </location>
</feature>
<dbReference type="SUPFAM" id="SSF57850">
    <property type="entry name" value="RING/U-box"/>
    <property type="match status" value="1"/>
</dbReference>
<keyword evidence="5" id="KW-1185">Reference proteome</keyword>
<feature type="compositionally biased region" description="Low complexity" evidence="2">
    <location>
        <begin position="185"/>
        <end position="194"/>
    </location>
</feature>
<dbReference type="Proteomes" id="UP000800235">
    <property type="component" value="Unassembled WGS sequence"/>
</dbReference>
<feature type="compositionally biased region" description="Basic and acidic residues" evidence="2">
    <location>
        <begin position="450"/>
        <end position="464"/>
    </location>
</feature>
<sequence length="501" mass="50611">MSAGYPTREQFLSSLRPCPVDSVPENQNPCCICQENFGRACTPTKLPCGHYIGIGCVRRWVGTVDDYGVYKNKCPFKCQLFRRTDAGVPGRIEGYAGSPLEVGQGGGGGRYGSSGGYGGGRAGGGGGGRFVGRGNAPVQEYGTGGGGSGGRFTGRGNASVQEYGTGGGYVTSAYNVGDRGGSSGGRYQPSSSSYDSGYDEHLDAMRTRPGESLESALERARVYQEKIEREADGFREQIARSEAGESQRGGSRGGNGGGRGQCQQAPQRQQRLNSNPGRFEPQTPDYGSSGPNSYGGGPSSSYGGAPSSNYGSVSSNPRYNSGGPSSNPSRSYASPATPAAPQRGNSTYRIPPAVPRRTVPQQAPAQSPGPSDGGGGGFGGGGGSSGGGGMGGFRGGGGGGGRGTHNSPSGRYTGPSRVTGFGDIGGLAQDQEGLSQGGGGFPGGDMGEGGGHDHGGGEEQEAPRDNFGSRGYSLGGRGGSRGSNRYNRGHFAGGYNGGGGY</sequence>
<comment type="caution">
    <text evidence="4">The sequence shown here is derived from an EMBL/GenBank/DDBJ whole genome shotgun (WGS) entry which is preliminary data.</text>
</comment>
<dbReference type="EMBL" id="MU007015">
    <property type="protein sequence ID" value="KAF2434715.1"/>
    <property type="molecule type" value="Genomic_DNA"/>
</dbReference>
<keyword evidence="1" id="KW-0479">Metal-binding</keyword>
<evidence type="ECO:0000256" key="2">
    <source>
        <dbReference type="SAM" id="MobiDB-lite"/>
    </source>
</evidence>
<dbReference type="AlphaFoldDB" id="A0A9P4NZX1"/>
<dbReference type="GO" id="GO:0008270">
    <property type="term" value="F:zinc ion binding"/>
    <property type="evidence" value="ECO:0007669"/>
    <property type="project" value="UniProtKB-KW"/>
</dbReference>
<feature type="compositionally biased region" description="Gly residues" evidence="2">
    <location>
        <begin position="250"/>
        <end position="260"/>
    </location>
</feature>
<feature type="region of interest" description="Disordered" evidence="2">
    <location>
        <begin position="233"/>
        <end position="501"/>
    </location>
</feature>
<feature type="compositionally biased region" description="Basic and acidic residues" evidence="2">
    <location>
        <begin position="233"/>
        <end position="245"/>
    </location>
</feature>
<keyword evidence="1" id="KW-0863">Zinc-finger</keyword>
<feature type="region of interest" description="Disordered" evidence="2">
    <location>
        <begin position="128"/>
        <end position="159"/>
    </location>
</feature>
<accession>A0A9P4NZX1</accession>
<feature type="domain" description="RING-type" evidence="3">
    <location>
        <begin position="30"/>
        <end position="75"/>
    </location>
</feature>
<keyword evidence="1" id="KW-0862">Zinc</keyword>
<organism evidence="4 5">
    <name type="scientific">Tothia fuscella</name>
    <dbReference type="NCBI Taxonomy" id="1048955"/>
    <lineage>
        <taxon>Eukaryota</taxon>
        <taxon>Fungi</taxon>
        <taxon>Dikarya</taxon>
        <taxon>Ascomycota</taxon>
        <taxon>Pezizomycotina</taxon>
        <taxon>Dothideomycetes</taxon>
        <taxon>Pleosporomycetidae</taxon>
        <taxon>Venturiales</taxon>
        <taxon>Cylindrosympodiaceae</taxon>
        <taxon>Tothia</taxon>
    </lineage>
</organism>
<evidence type="ECO:0000313" key="4">
    <source>
        <dbReference type="EMBL" id="KAF2434715.1"/>
    </source>
</evidence>
<dbReference type="PROSITE" id="PS50089">
    <property type="entry name" value="ZF_RING_2"/>
    <property type="match status" value="1"/>
</dbReference>
<evidence type="ECO:0000256" key="1">
    <source>
        <dbReference type="PROSITE-ProRule" id="PRU00175"/>
    </source>
</evidence>
<feature type="compositionally biased region" description="Gly residues" evidence="2">
    <location>
        <begin position="491"/>
        <end position="501"/>
    </location>
</feature>
<evidence type="ECO:0000259" key="3">
    <source>
        <dbReference type="PROSITE" id="PS50089"/>
    </source>
</evidence>
<dbReference type="InterPro" id="IPR001841">
    <property type="entry name" value="Znf_RING"/>
</dbReference>
<proteinExistence type="predicted"/>
<dbReference type="InterPro" id="IPR013083">
    <property type="entry name" value="Znf_RING/FYVE/PHD"/>
</dbReference>
<feature type="compositionally biased region" description="Gly residues" evidence="2">
    <location>
        <begin position="435"/>
        <end position="449"/>
    </location>
</feature>
<dbReference type="OrthoDB" id="3876452at2759"/>
<protein>
    <recommendedName>
        <fullName evidence="3">RING-type domain-containing protein</fullName>
    </recommendedName>
</protein>
<name>A0A9P4NZX1_9PEZI</name>
<dbReference type="Gene3D" id="3.30.40.10">
    <property type="entry name" value="Zinc/RING finger domain, C3HC4 (zinc finger)"/>
    <property type="match status" value="1"/>
</dbReference>